<proteinExistence type="predicted"/>
<sequence>DYFSDVAGIIILSIIIGIRFGKELSKNKLKLIDNDSTSLK</sequence>
<dbReference type="AlphaFoldDB" id="X1UD60"/>
<feature type="transmembrane region" description="Helical" evidence="1">
    <location>
        <begin position="6"/>
        <end position="21"/>
    </location>
</feature>
<evidence type="ECO:0000313" key="2">
    <source>
        <dbReference type="EMBL" id="GAJ15434.1"/>
    </source>
</evidence>
<protein>
    <submittedName>
        <fullName evidence="2">Uncharacterized protein</fullName>
    </submittedName>
</protein>
<keyword evidence="1" id="KW-0812">Transmembrane</keyword>
<comment type="caution">
    <text evidence="2">The sequence shown here is derived from an EMBL/GenBank/DDBJ whole genome shotgun (WGS) entry which is preliminary data.</text>
</comment>
<reference evidence="2" key="1">
    <citation type="journal article" date="2014" name="Front. Microbiol.">
        <title>High frequency of phylogenetically diverse reductive dehalogenase-homologous genes in deep subseafloor sedimentary metagenomes.</title>
        <authorList>
            <person name="Kawai M."/>
            <person name="Futagami T."/>
            <person name="Toyoda A."/>
            <person name="Takaki Y."/>
            <person name="Nishi S."/>
            <person name="Hori S."/>
            <person name="Arai W."/>
            <person name="Tsubouchi T."/>
            <person name="Morono Y."/>
            <person name="Uchiyama I."/>
            <person name="Ito T."/>
            <person name="Fujiyama A."/>
            <person name="Inagaki F."/>
            <person name="Takami H."/>
        </authorList>
    </citation>
    <scope>NUCLEOTIDE SEQUENCE</scope>
    <source>
        <strain evidence="2">Expedition CK06-06</strain>
    </source>
</reference>
<organism evidence="2">
    <name type="scientific">marine sediment metagenome</name>
    <dbReference type="NCBI Taxonomy" id="412755"/>
    <lineage>
        <taxon>unclassified sequences</taxon>
        <taxon>metagenomes</taxon>
        <taxon>ecological metagenomes</taxon>
    </lineage>
</organism>
<keyword evidence="1" id="KW-0472">Membrane</keyword>
<dbReference type="EMBL" id="BARW01030053">
    <property type="protein sequence ID" value="GAJ15434.1"/>
    <property type="molecule type" value="Genomic_DNA"/>
</dbReference>
<evidence type="ECO:0000256" key="1">
    <source>
        <dbReference type="SAM" id="Phobius"/>
    </source>
</evidence>
<accession>X1UD60</accession>
<name>X1UD60_9ZZZZ</name>
<feature type="non-terminal residue" evidence="2">
    <location>
        <position position="1"/>
    </location>
</feature>
<gene>
    <name evidence="2" type="ORF">S12H4_48145</name>
</gene>
<keyword evidence="1" id="KW-1133">Transmembrane helix</keyword>